<evidence type="ECO:0000256" key="2">
    <source>
        <dbReference type="ARBA" id="ARBA00023136"/>
    </source>
</evidence>
<dbReference type="Gene3D" id="2.40.170.20">
    <property type="entry name" value="TonB-dependent receptor, beta-barrel domain"/>
    <property type="match status" value="1"/>
</dbReference>
<proteinExistence type="predicted"/>
<evidence type="ECO:0000256" key="1">
    <source>
        <dbReference type="ARBA" id="ARBA00004442"/>
    </source>
</evidence>
<keyword evidence="6" id="KW-1185">Reference proteome</keyword>
<dbReference type="STRING" id="633813.SAMN04488087_0043"/>
<sequence length="576" mass="64741">MHRTLGMLLLGWMATASAVAQVSDTARIMLPDLAPREVEIRGTLEISFPSLQRQPLIGFNPPPLIPQIPPDRQPYVEPYRQAAASLTPVSLQRPEPPAIATIGRGNPARGLFESTLGRYLTRSFNGFLEHPLTHTLTAYGSLVYTGSSGFRPFTERPELETPYDLLDLQAGFTYFGRLQASLELGGTFDTYRLYGLVRDLPYSAPRREIQAGYALLRIAPAAQEDFEGYLQLRLSSNRYATLYPTGFLGGSAPPSPEVDRREQRLDLRSTLRAPFASGTLHFDLQGHLATLTPATAAQVRSVAVGIAWQFNFSPALHLTVGSRVLGLQADPTTTRALYLSPVLELTLFPAPGTRLYLRQQPSLQAYRLDLLLQETPVLDDQVVPQPALRSIDLEVGSEFFLGTIRLQTAAGFVHAPLERYVYQTRRSFPPIASVTRLSYAKQRHWYLRAGAALTLPSGLQGTVSLRYQQIRLSEINQRTPYEPTWQALVLLSYRFAQQRGFIQWMGRYEGVRYASLNRQQRLSPYLDLDLQASYQLTPSIGLVVRLENLAPRRYRTRWLHYPEPSAVLSAGMRIRW</sequence>
<feature type="signal peptide" evidence="4">
    <location>
        <begin position="1"/>
        <end position="20"/>
    </location>
</feature>
<keyword evidence="5" id="KW-0675">Receptor</keyword>
<keyword evidence="4" id="KW-0732">Signal</keyword>
<dbReference type="RefSeq" id="WP_072713823.1">
    <property type="nucleotide sequence ID" value="NZ_FRAU01000001.1"/>
</dbReference>
<dbReference type="InterPro" id="IPR036942">
    <property type="entry name" value="Beta-barrel_TonB_sf"/>
</dbReference>
<keyword evidence="2" id="KW-0472">Membrane</keyword>
<accession>A0A1M6P5W4</accession>
<gene>
    <name evidence="5" type="ORF">SAMN04488087_0043</name>
</gene>
<evidence type="ECO:0000256" key="4">
    <source>
        <dbReference type="SAM" id="SignalP"/>
    </source>
</evidence>
<dbReference type="OrthoDB" id="1522212at2"/>
<organism evidence="5 6">
    <name type="scientific">Rhodothermus profundi</name>
    <dbReference type="NCBI Taxonomy" id="633813"/>
    <lineage>
        <taxon>Bacteria</taxon>
        <taxon>Pseudomonadati</taxon>
        <taxon>Rhodothermota</taxon>
        <taxon>Rhodothermia</taxon>
        <taxon>Rhodothermales</taxon>
        <taxon>Rhodothermaceae</taxon>
        <taxon>Rhodothermus</taxon>
    </lineage>
</organism>
<name>A0A1M6P5W4_9BACT</name>
<reference evidence="6" key="1">
    <citation type="submission" date="2016-11" db="EMBL/GenBank/DDBJ databases">
        <authorList>
            <person name="Varghese N."/>
            <person name="Submissions S."/>
        </authorList>
    </citation>
    <scope>NUCLEOTIDE SEQUENCE [LARGE SCALE GENOMIC DNA]</scope>
    <source>
        <strain evidence="6">DSM 22212</strain>
    </source>
</reference>
<dbReference type="SUPFAM" id="SSF56935">
    <property type="entry name" value="Porins"/>
    <property type="match status" value="1"/>
</dbReference>
<dbReference type="EMBL" id="FRAU01000001">
    <property type="protein sequence ID" value="SHK03290.1"/>
    <property type="molecule type" value="Genomic_DNA"/>
</dbReference>
<dbReference type="AlphaFoldDB" id="A0A1M6P5W4"/>
<comment type="subcellular location">
    <subcellularLocation>
        <location evidence="1">Cell outer membrane</location>
    </subcellularLocation>
</comment>
<dbReference type="Proteomes" id="UP000185812">
    <property type="component" value="Unassembled WGS sequence"/>
</dbReference>
<keyword evidence="3" id="KW-0998">Cell outer membrane</keyword>
<evidence type="ECO:0000256" key="3">
    <source>
        <dbReference type="ARBA" id="ARBA00023237"/>
    </source>
</evidence>
<protein>
    <submittedName>
        <fullName evidence="5">TonB dependent receptor</fullName>
    </submittedName>
</protein>
<dbReference type="GO" id="GO:0009279">
    <property type="term" value="C:cell outer membrane"/>
    <property type="evidence" value="ECO:0007669"/>
    <property type="project" value="UniProtKB-SubCell"/>
</dbReference>
<evidence type="ECO:0000313" key="6">
    <source>
        <dbReference type="Proteomes" id="UP000185812"/>
    </source>
</evidence>
<feature type="chain" id="PRO_5012048144" evidence="4">
    <location>
        <begin position="21"/>
        <end position="576"/>
    </location>
</feature>
<evidence type="ECO:0000313" key="5">
    <source>
        <dbReference type="EMBL" id="SHK03290.1"/>
    </source>
</evidence>